<dbReference type="AlphaFoldDB" id="A0A158R3S8"/>
<reference evidence="2" key="1">
    <citation type="submission" date="2016-04" db="UniProtKB">
        <authorList>
            <consortium name="WormBaseParasite"/>
        </authorList>
    </citation>
    <scope>IDENTIFICATION</scope>
</reference>
<organism evidence="1 2">
    <name type="scientific">Syphacia muris</name>
    <dbReference type="NCBI Taxonomy" id="451379"/>
    <lineage>
        <taxon>Eukaryota</taxon>
        <taxon>Metazoa</taxon>
        <taxon>Ecdysozoa</taxon>
        <taxon>Nematoda</taxon>
        <taxon>Chromadorea</taxon>
        <taxon>Rhabditida</taxon>
        <taxon>Spirurina</taxon>
        <taxon>Oxyuridomorpha</taxon>
        <taxon>Oxyuroidea</taxon>
        <taxon>Oxyuridae</taxon>
        <taxon>Syphacia</taxon>
    </lineage>
</organism>
<evidence type="ECO:0000313" key="1">
    <source>
        <dbReference type="Proteomes" id="UP000046393"/>
    </source>
</evidence>
<name>A0A158R3S8_9BILA</name>
<evidence type="ECO:0000313" key="2">
    <source>
        <dbReference type="WBParaSite" id="SMUV_0000017201-mRNA-1"/>
    </source>
</evidence>
<keyword evidence="1" id="KW-1185">Reference proteome</keyword>
<dbReference type="WBParaSite" id="SMUV_0000017201-mRNA-1">
    <property type="protein sequence ID" value="SMUV_0000017201-mRNA-1"/>
    <property type="gene ID" value="SMUV_0000017201"/>
</dbReference>
<protein>
    <submittedName>
        <fullName evidence="2">SET domain-containing protein</fullName>
    </submittedName>
</protein>
<dbReference type="STRING" id="451379.A0A158R3S8"/>
<dbReference type="Proteomes" id="UP000046393">
    <property type="component" value="Unplaced"/>
</dbReference>
<accession>A0A158R3S8</accession>
<proteinExistence type="predicted"/>
<sequence length="108" mass="12855">ELSRKDGNLVNNVNKFNIKTGNVVVTLFPTRESEWAHRDDTEWEYGFYELPLEKIPKGKLLFREALEASKRVSEEHLDRIWQYFRPFGKVDKQDVIYLFLSSQFSIIE</sequence>